<evidence type="ECO:0000313" key="3">
    <source>
        <dbReference type="Proteomes" id="UP001232245"/>
    </source>
</evidence>
<evidence type="ECO:0000256" key="1">
    <source>
        <dbReference type="SAM" id="MobiDB-lite"/>
    </source>
</evidence>
<keyword evidence="3" id="KW-1185">Reference proteome</keyword>
<comment type="caution">
    <text evidence="2">The sequence shown here is derived from an EMBL/GenBank/DDBJ whole genome shotgun (WGS) entry which is preliminary data.</text>
</comment>
<dbReference type="Proteomes" id="UP001232245">
    <property type="component" value="Unassembled WGS sequence"/>
</dbReference>
<protein>
    <submittedName>
        <fullName evidence="2">Uncharacterized protein</fullName>
    </submittedName>
</protein>
<dbReference type="EMBL" id="JAUSTZ010000002">
    <property type="protein sequence ID" value="MDQ0225238.1"/>
    <property type="molecule type" value="Genomic_DNA"/>
</dbReference>
<proteinExistence type="predicted"/>
<feature type="compositionally biased region" description="Basic and acidic residues" evidence="1">
    <location>
        <begin position="1"/>
        <end position="11"/>
    </location>
</feature>
<feature type="region of interest" description="Disordered" evidence="1">
    <location>
        <begin position="1"/>
        <end position="23"/>
    </location>
</feature>
<name>A0ABT9YZ11_9BACI</name>
<evidence type="ECO:0000313" key="2">
    <source>
        <dbReference type="EMBL" id="MDQ0225238.1"/>
    </source>
</evidence>
<accession>A0ABT9YZ11</accession>
<gene>
    <name evidence="2" type="ORF">J2S02_001567</name>
</gene>
<organism evidence="2 3">
    <name type="scientific">Metabacillus niabensis</name>
    <dbReference type="NCBI Taxonomy" id="324854"/>
    <lineage>
        <taxon>Bacteria</taxon>
        <taxon>Bacillati</taxon>
        <taxon>Bacillota</taxon>
        <taxon>Bacilli</taxon>
        <taxon>Bacillales</taxon>
        <taxon>Bacillaceae</taxon>
        <taxon>Metabacillus</taxon>
    </lineage>
</organism>
<dbReference type="RefSeq" id="WP_174881932.1">
    <property type="nucleotide sequence ID" value="NZ_CADEPK010000462.1"/>
</dbReference>
<reference evidence="2 3" key="1">
    <citation type="submission" date="2023-07" db="EMBL/GenBank/DDBJ databases">
        <title>Genomic Encyclopedia of Type Strains, Phase IV (KMG-IV): sequencing the most valuable type-strain genomes for metagenomic binning, comparative biology and taxonomic classification.</title>
        <authorList>
            <person name="Goeker M."/>
        </authorList>
    </citation>
    <scope>NUCLEOTIDE SEQUENCE [LARGE SCALE GENOMIC DNA]</scope>
    <source>
        <strain evidence="2 3">DSM 17723</strain>
    </source>
</reference>
<sequence>MEKVNVSKDLNKGGSPYTPRKPSIVTRGNLYTTGYVKCNKVYKKLPSIKKEIR</sequence>